<evidence type="ECO:0000313" key="3">
    <source>
        <dbReference type="Proteomes" id="UP000219329"/>
    </source>
</evidence>
<keyword evidence="1" id="KW-0812">Transmembrane</keyword>
<keyword evidence="1" id="KW-0472">Membrane</keyword>
<evidence type="ECO:0000313" key="2">
    <source>
        <dbReference type="EMBL" id="PDH34502.1"/>
    </source>
</evidence>
<feature type="transmembrane region" description="Helical" evidence="1">
    <location>
        <begin position="7"/>
        <end position="27"/>
    </location>
</feature>
<comment type="caution">
    <text evidence="2">The sequence shown here is derived from an EMBL/GenBank/DDBJ whole genome shotgun (WGS) entry which is preliminary data.</text>
</comment>
<dbReference type="Proteomes" id="UP000219329">
    <property type="component" value="Unassembled WGS sequence"/>
</dbReference>
<accession>A0A2A5WDL5</accession>
<feature type="transmembrane region" description="Helical" evidence="1">
    <location>
        <begin position="47"/>
        <end position="66"/>
    </location>
</feature>
<sequence>MNKLSNLNIFLIWVFGFFVLLSFDLFVEGFVFEWLEWNGTNKNDWFFVLWWGLVVVWFLKGSISLYQRLKNDE</sequence>
<reference evidence="2 3" key="1">
    <citation type="submission" date="2017-08" db="EMBL/GenBank/DDBJ databases">
        <title>Fine stratification of microbial communities through a metagenomic profile of the photic zone.</title>
        <authorList>
            <person name="Haro-Moreno J.M."/>
            <person name="Lopez-Perez M."/>
            <person name="De La Torre J."/>
            <person name="Picazo A."/>
            <person name="Camacho A."/>
            <person name="Rodriguez-Valera F."/>
        </authorList>
    </citation>
    <scope>NUCLEOTIDE SEQUENCE [LARGE SCALE GENOMIC DNA]</scope>
    <source>
        <strain evidence="2">MED-G28</strain>
    </source>
</reference>
<keyword evidence="1" id="KW-1133">Transmembrane helix</keyword>
<dbReference type="AlphaFoldDB" id="A0A2A5WDL5"/>
<proteinExistence type="predicted"/>
<evidence type="ECO:0000256" key="1">
    <source>
        <dbReference type="SAM" id="Phobius"/>
    </source>
</evidence>
<protein>
    <submittedName>
        <fullName evidence="2">Uncharacterized protein</fullName>
    </submittedName>
</protein>
<gene>
    <name evidence="2" type="ORF">CNF02_03850</name>
</gene>
<dbReference type="EMBL" id="NTJZ01000003">
    <property type="protein sequence ID" value="PDH34502.1"/>
    <property type="molecule type" value="Genomic_DNA"/>
</dbReference>
<name>A0A2A5WDL5_9GAMM</name>
<organism evidence="2 3">
    <name type="scientific">OM182 bacterium MED-G28</name>
    <dbReference type="NCBI Taxonomy" id="1986256"/>
    <lineage>
        <taxon>Bacteria</taxon>
        <taxon>Pseudomonadati</taxon>
        <taxon>Pseudomonadota</taxon>
        <taxon>Gammaproteobacteria</taxon>
        <taxon>OMG group</taxon>
        <taxon>OM182 clade</taxon>
    </lineage>
</organism>